<protein>
    <recommendedName>
        <fullName evidence="5">Secreted protein</fullName>
    </recommendedName>
</protein>
<evidence type="ECO:0000313" key="3">
    <source>
        <dbReference type="EMBL" id="GKT46672.1"/>
    </source>
</evidence>
<evidence type="ECO:0000313" key="4">
    <source>
        <dbReference type="Proteomes" id="UP001055115"/>
    </source>
</evidence>
<dbReference type="EMBL" id="BQXU01000017">
    <property type="protein sequence ID" value="GKT46672.1"/>
    <property type="molecule type" value="Genomic_DNA"/>
</dbReference>
<reference evidence="3 4" key="1">
    <citation type="submission" date="2022-03" db="EMBL/GenBank/DDBJ databases">
        <title>Genome data of Colletotrichum spp.</title>
        <authorList>
            <person name="Utami Y.D."/>
            <person name="Hiruma K."/>
        </authorList>
    </citation>
    <scope>NUCLEOTIDE SEQUENCE [LARGE SCALE GENOMIC DNA]</scope>
    <source>
        <strain evidence="3 4">MAFF 239500</strain>
    </source>
</reference>
<dbReference type="AlphaFoldDB" id="A0AA37NYW8"/>
<keyword evidence="4" id="KW-1185">Reference proteome</keyword>
<evidence type="ECO:0000256" key="1">
    <source>
        <dbReference type="SAM" id="Coils"/>
    </source>
</evidence>
<evidence type="ECO:0008006" key="5">
    <source>
        <dbReference type="Google" id="ProtNLM"/>
    </source>
</evidence>
<proteinExistence type="predicted"/>
<accession>A0AA37NYW8</accession>
<evidence type="ECO:0000256" key="2">
    <source>
        <dbReference type="SAM" id="SignalP"/>
    </source>
</evidence>
<dbReference type="GeneID" id="73327655"/>
<name>A0AA37NYW8_9PEZI</name>
<organism evidence="3 4">
    <name type="scientific">Colletotrichum spaethianum</name>
    <dbReference type="NCBI Taxonomy" id="700344"/>
    <lineage>
        <taxon>Eukaryota</taxon>
        <taxon>Fungi</taxon>
        <taxon>Dikarya</taxon>
        <taxon>Ascomycota</taxon>
        <taxon>Pezizomycotina</taxon>
        <taxon>Sordariomycetes</taxon>
        <taxon>Hypocreomycetidae</taxon>
        <taxon>Glomerellales</taxon>
        <taxon>Glomerellaceae</taxon>
        <taxon>Colletotrichum</taxon>
        <taxon>Colletotrichum spaethianum species complex</taxon>
    </lineage>
</organism>
<feature type="signal peptide" evidence="2">
    <location>
        <begin position="1"/>
        <end position="18"/>
    </location>
</feature>
<sequence>MVAVKNVLVVALAGFAIAGPRSTKTPSGNSTTPATKIPKVIDLCDNPIGRGLMRFRAVPKERTLAAKDRFVNCFKTRGANLPERMRPNCTEGIIGPETFIKCTMMFAKEVDVFAAEKGCPRPQKNETKSLAKRELPPLEVQAAADPRLVILTELYFCLKAIVVRPELTREQRNVNKLRCFKDIGVNIKNMKEEAKKKEKNKGELQGLAASEEGDLDMLVAQYVERIVLDSKDLDEIEDSVSEAYAEIHEQDTAVLDVTTLLL</sequence>
<feature type="coiled-coil region" evidence="1">
    <location>
        <begin position="180"/>
        <end position="207"/>
    </location>
</feature>
<dbReference type="Proteomes" id="UP001055115">
    <property type="component" value="Unassembled WGS sequence"/>
</dbReference>
<comment type="caution">
    <text evidence="3">The sequence shown here is derived from an EMBL/GenBank/DDBJ whole genome shotgun (WGS) entry which is preliminary data.</text>
</comment>
<gene>
    <name evidence="3" type="ORF">ColSpa_06853</name>
</gene>
<keyword evidence="1" id="KW-0175">Coiled coil</keyword>
<keyword evidence="2" id="KW-0732">Signal</keyword>
<feature type="chain" id="PRO_5041254657" description="Secreted protein" evidence="2">
    <location>
        <begin position="19"/>
        <end position="262"/>
    </location>
</feature>
<dbReference type="RefSeq" id="XP_049129022.1">
    <property type="nucleotide sequence ID" value="XM_049273065.1"/>
</dbReference>